<proteinExistence type="predicted"/>
<name>A0A1C3NEL1_9GAMM</name>
<gene>
    <name evidence="2" type="ORF">CHUV0807_0839</name>
</gene>
<dbReference type="AlphaFoldDB" id="A0A1C3NEL1"/>
<sequence length="336" mass="36622">MKHKPLALLLALAAGSAYAAADSFADSIPAQADGVPLAYVGKDTTATTALTLTAKPSGGDAIGYLPKDSRVHVLLADDHGNHLVRTDYGLTGWAQKGENPDAGSEAFPPLETAKDEYAATLHYNPQLAGKPHNNPSEETLTLETALQPGGVRYQIYCDGDVNTPPCTFTPIAKKQAKKATRIGLPDNLTLPGNGYVYSNSSDNSPYRLRDKWRIQGKEAQNIKQPFYALGYHGTYQGRSYLQENGLAETRAEPLPLTDRIDGSNTIAEVAPGSEVTLILLRQPFARAGEAPDYSYIAKDSPYWLLLQTADGKTGWHKVESRFNADYHQPKFHMQYD</sequence>
<dbReference type="EMBL" id="FKLO01000033">
    <property type="protein sequence ID" value="SBV31036.1"/>
    <property type="molecule type" value="Genomic_DNA"/>
</dbReference>
<evidence type="ECO:0000256" key="1">
    <source>
        <dbReference type="SAM" id="SignalP"/>
    </source>
</evidence>
<protein>
    <submittedName>
        <fullName evidence="2">Uncharacterized protein</fullName>
    </submittedName>
</protein>
<dbReference type="RefSeq" id="WP_079539926.1">
    <property type="nucleotide sequence ID" value="NZ_FKLO01000033.1"/>
</dbReference>
<organism evidence="2 3">
    <name type="scientific">Cardiobacterium hominis</name>
    <dbReference type="NCBI Taxonomy" id="2718"/>
    <lineage>
        <taxon>Bacteria</taxon>
        <taxon>Pseudomonadati</taxon>
        <taxon>Pseudomonadota</taxon>
        <taxon>Gammaproteobacteria</taxon>
        <taxon>Cardiobacteriales</taxon>
        <taxon>Cardiobacteriaceae</taxon>
        <taxon>Cardiobacterium</taxon>
    </lineage>
</organism>
<feature type="chain" id="PRO_5008678934" evidence="1">
    <location>
        <begin position="20"/>
        <end position="336"/>
    </location>
</feature>
<dbReference type="Proteomes" id="UP000190837">
    <property type="component" value="Unassembled WGS sequence"/>
</dbReference>
<evidence type="ECO:0000313" key="3">
    <source>
        <dbReference type="Proteomes" id="UP000190837"/>
    </source>
</evidence>
<feature type="signal peptide" evidence="1">
    <location>
        <begin position="1"/>
        <end position="19"/>
    </location>
</feature>
<accession>A0A1C3NEL1</accession>
<keyword evidence="1" id="KW-0732">Signal</keyword>
<evidence type="ECO:0000313" key="2">
    <source>
        <dbReference type="EMBL" id="SBV31036.1"/>
    </source>
</evidence>
<reference evidence="3" key="1">
    <citation type="submission" date="2016-04" db="EMBL/GenBank/DDBJ databases">
        <authorList>
            <person name="Tagini F."/>
        </authorList>
    </citation>
    <scope>NUCLEOTIDE SEQUENCE [LARGE SCALE GENOMIC DNA]</scope>
    <source>
        <strain evidence="3">CHUV0807</strain>
    </source>
</reference>